<name>A0A814UMQ6_9BILA</name>
<reference evidence="1" key="1">
    <citation type="submission" date="2021-02" db="EMBL/GenBank/DDBJ databases">
        <authorList>
            <person name="Nowell W R."/>
        </authorList>
    </citation>
    <scope>NUCLEOTIDE SEQUENCE</scope>
</reference>
<dbReference type="EMBL" id="CAJNOQ010007804">
    <property type="protein sequence ID" value="CAF1179330.1"/>
    <property type="molecule type" value="Genomic_DNA"/>
</dbReference>
<evidence type="ECO:0000313" key="3">
    <source>
        <dbReference type="Proteomes" id="UP000663829"/>
    </source>
</evidence>
<feature type="non-terminal residue" evidence="1">
    <location>
        <position position="1"/>
    </location>
</feature>
<dbReference type="OrthoDB" id="9973319at2759"/>
<protein>
    <submittedName>
        <fullName evidence="1">Uncharacterized protein</fullName>
    </submittedName>
</protein>
<proteinExistence type="predicted"/>
<dbReference type="Proteomes" id="UP000681722">
    <property type="component" value="Unassembled WGS sequence"/>
</dbReference>
<dbReference type="SUPFAM" id="SSF101898">
    <property type="entry name" value="NHL repeat"/>
    <property type="match status" value="1"/>
</dbReference>
<accession>A0A814UMQ6</accession>
<gene>
    <name evidence="1" type="ORF">GPM918_LOCUS22612</name>
    <name evidence="2" type="ORF">SRO942_LOCUS22611</name>
</gene>
<dbReference type="Gene3D" id="2.120.10.30">
    <property type="entry name" value="TolB, C-terminal domain"/>
    <property type="match status" value="1"/>
</dbReference>
<dbReference type="EMBL" id="CAJOBC010007805">
    <property type="protein sequence ID" value="CAF3943540.1"/>
    <property type="molecule type" value="Genomic_DNA"/>
</dbReference>
<sequence>YRNIYPTLTTTMRLSDISTRQTQHFQYYKTITNTNLPWNCRLDNLNRLDCRNYYNFYLTSSSFCQNDYFKYLLVDEVILYNDYNCFDRQWQCYVEIDYSWTKCLISLKKLIIKNLSFIILFPRTTTYYETNPPKLDYLKIENTHGSVTELLNLFRFSNLSSIYIQNVYPRWSGLDLYSIYMKIFHIRNIIPKQFWLNIVDWYPVTYLNQQQKILIKNWLHAIMCLHIELGNCITYQQDMLYLRDIFISRMEFKQYNKNELFCYMDRGIKRHHWTEIVELKYSCCQPVPYRSSNSVLYTAERTEECFSQFVKERYTINSRTDLLDFYDNFKYVDSYVIPYLRPRQYLSSGFILNNTYSSVWSIPSNFNNQPLSLIEKFDASKITIDFTWLSAVEAHNDGRFLLVDNANQKLLLLDPQGRYRIDVTSIYLNQLRYASSTVQYYSFYQIRIDLDGYIFMIPLLCYEFYIFSPINQLYKILTAKQLNIPVLRGDCIAIAHTGLIYVCDDTNRAIRTYTRVGIFQRSFRIDYLPLKLFICNNLLFTYSLEKIASIGLYTVTGVHVQTLYMCTYNLPNDIQWFRGKYFLTCGTFLYILDQRGAIVGHTGLKHLFAPNDHVTKYTINDFAINTNGWIVLTIKENYTLLNRYWVIKPK</sequence>
<dbReference type="AlphaFoldDB" id="A0A814UMQ6"/>
<evidence type="ECO:0000313" key="1">
    <source>
        <dbReference type="EMBL" id="CAF1179330.1"/>
    </source>
</evidence>
<keyword evidence="3" id="KW-1185">Reference proteome</keyword>
<dbReference type="Proteomes" id="UP000663829">
    <property type="component" value="Unassembled WGS sequence"/>
</dbReference>
<comment type="caution">
    <text evidence="1">The sequence shown here is derived from an EMBL/GenBank/DDBJ whole genome shotgun (WGS) entry which is preliminary data.</text>
</comment>
<dbReference type="InterPro" id="IPR011042">
    <property type="entry name" value="6-blade_b-propeller_TolB-like"/>
</dbReference>
<evidence type="ECO:0000313" key="2">
    <source>
        <dbReference type="EMBL" id="CAF3943540.1"/>
    </source>
</evidence>
<organism evidence="1 3">
    <name type="scientific">Didymodactylos carnosus</name>
    <dbReference type="NCBI Taxonomy" id="1234261"/>
    <lineage>
        <taxon>Eukaryota</taxon>
        <taxon>Metazoa</taxon>
        <taxon>Spiralia</taxon>
        <taxon>Gnathifera</taxon>
        <taxon>Rotifera</taxon>
        <taxon>Eurotatoria</taxon>
        <taxon>Bdelloidea</taxon>
        <taxon>Philodinida</taxon>
        <taxon>Philodinidae</taxon>
        <taxon>Didymodactylos</taxon>
    </lineage>
</organism>